<comment type="caution">
    <text evidence="4">The sequence shown here is derived from an EMBL/GenBank/DDBJ whole genome shotgun (WGS) entry which is preliminary data.</text>
</comment>
<feature type="region of interest" description="Disordered" evidence="1">
    <location>
        <begin position="2141"/>
        <end position="2186"/>
    </location>
</feature>
<sequence length="2186" mass="238973">ADRSGPNFSSVYKNTEQMINVVFSSLDLMLHSEALLSAIDFLSATLSSGRKSSPERDIRMKTDDKTPSAKSTTLVSPGGSDIIDLKVTMTLGAFNVLVCDQSCDMAHIKIQGLNGSLLMQGPQTHISARLKDFIILNVDPNSFHKKAISIVGDEVFSFSLSLTPNATEGPGYADTSKTDGRLKLSVGCIQMVYLHKFIMSLLNFSNNFQTAKAALSAATAQAAAQAALSVKDFAQKSFRLSMDIKLKAPLIIVPQNSSSQHALVMDLGLITVGNSFSLMPADGCPLPAVLEKMEVQLTQLKLSRTCLDPDSDPAAGGGPGIELLEPVNLQLIVRRNLSATWYKKMVAVEVDGDLKPMKVELSQEDLKVLLRILTENLGEAGGPEHPNPRPEAVGQLGAGPPAAEPVAETGGEDQEDLENLRFNLNIESLGLVLYSNDPKQPLALQHQQELRLGELALHQLQVSGRIRSSDGLEVTAVLSGCTLDDLRTGMERASSRMVGRRDEDSAEAMIDVKYRQSAAEREVVFVLQRLYLCASVEFLMAVADFFLQALPQTPNTATSDRLPLKQTAKPRADTNTASPVRTRLRAVVLDPEVVFVASLMKADAPALVASFQCDFSLQLEEDGRQDMRANLRELRVLACPFIRDQEDAAVTTVLRPCSVALETKTVPNQPLSGCVTVEEVVLKISPFILNTVMTITAAMTARRRVDDDGAAPLEVGDLWSVRNIYGCNFWFLGVDSASEATESLRDLDQGRQGESFSAEVKVVQVTLESGFGHRTVPLLLAESSFSGSAKNWSSLLQLRADMTLEVNYFNEIHAVWEPLIERVDGGRRRWTLELEMKNNPLQDRSPVHGDDFVILPEPRLAVSVSSKDTLNVTVSQSSLSVLQNLAKAFSEGASSSFDPSLKEKAPFTLKNSLGIPLMVQHSPSLRPRGPPGQGKLQELPVDQSLDLELSMIRTSSRGKLSALQRQESSLFSLSIADISTSCKYVLVSVLMSSCPHVHVSLCPHVLIAPGFSEISNIAVDKPGRRLYNVRGPSLQEAVSVLLQIDAADGNKVITVRSPLQIRNHFSVPFTVLKFCPASRSLKSVGQAEPERECQLFVAPAGPLSSQYGPSSSCVCWKEQIHRSFEVSSLLQCPSLDGSLPLMVVAVALPDDLQHISSRGEEDWDPAYILHLHPGATLRNLLPFRVRYMMENSADSYELPAGSTADLLNARVSGEILSLVLMRYQGRDWHGHIRILQEVPEFFSVVLACDSDSSMTVDLSVHVSRISGRLLLALFSPYWIINKTSRVLQYRAENLTDIVLFSFRKKNFFSKSKLQLSVSTSSWSEAFSPDAVGSYGCVRCPASNMDFLVGVSIQMSSTNLTRIVTMSPFFTLLNKSSYELEVGELCSPTATRWHYIASSECLPLWPENPSGKLCLRVVGSESSSNFFFFNRQDSGILLRLDQCGGIIVDVNMTDHSTIISFNEYYEGAAPALLLNHTPWVSIRYKQSGSAGVQDLNPGEARLFVWDDPSGERSSAELHGEPRRPGPIEGHISRDCKRRLTFRDDVGQFSYDSRSQVHWVSFLDGRQRVLLFTEDVAVVTKARQAEAGAVRTGSEGFSAEPRTLIAQVWCGRCSGVVWEMKPKSRWKPFSQKNINLLEEAFQKQRGGGGGWVTLETHLEVNLGGATMMMRKPISCQVRRNFLSGIQVEFKQSQHQRCLRAQLHWLQVDNQLPGAIFPIVFHPVPPPKSIALDSEPKPFIELSVIMRFNRHSNVMQIKYFMALVQEMAVKIDQGFLSAIVALFTPAAELHAERQKAGLLDKDLKKLQTELMETSLSDQSTLSFFQHFHISPIKLHLSLSMGSSGSEESPGDAESEPAAAEHRSHADRRGRHRLQFSLPVPCFLLPVPCFLFLPVPCFLFPASCILLPVPCFLFPASSGLLRGEVPVLSQREADVGGGPTLQRAVPEADVCSGSGSGRPGENPFGLIRGLSEGVEAFFYEPFQGAVQGPEEFAEGFAIGVRTLLGNTVGGAAGVVSRITGSVGKGLAAITMDKEFQQKRREEMNRPPRDFGESLAKGGKGLLKGVLGGVTGIVTKPVEGARKEGAAGFFKGIGKGLVGVVARPTGGIVDMASSTFHGIQSTQHAVVMGRRKWNSTQSKIVQVMKELQSPQRRSPGCVLSDPGGRDHRPYDLTEAQGSTSSGNHLNNSLET</sequence>
<evidence type="ECO:0000313" key="4">
    <source>
        <dbReference type="EMBL" id="KAK1874886.1"/>
    </source>
</evidence>
<dbReference type="GO" id="GO:0007005">
    <property type="term" value="P:mitochondrion organization"/>
    <property type="evidence" value="ECO:0007669"/>
    <property type="project" value="TreeGrafter"/>
</dbReference>
<dbReference type="EMBL" id="JASDAP010000488">
    <property type="protein sequence ID" value="KAK1874886.1"/>
    <property type="molecule type" value="Genomic_DNA"/>
</dbReference>
<dbReference type="PANTHER" id="PTHR16166">
    <property type="entry name" value="VACUOLAR PROTEIN SORTING-ASSOCIATED PROTEIN VPS13"/>
    <property type="match status" value="1"/>
</dbReference>
<evidence type="ECO:0000256" key="1">
    <source>
        <dbReference type="SAM" id="MobiDB-lite"/>
    </source>
</evidence>
<protein>
    <submittedName>
        <fullName evidence="4">Vacuolar protein sorting-associated protein 13C</fullName>
    </submittedName>
</protein>
<evidence type="ECO:0000313" key="5">
    <source>
        <dbReference type="Proteomes" id="UP001228049"/>
    </source>
</evidence>
<organism evidence="4 5">
    <name type="scientific">Dissostichus eleginoides</name>
    <name type="common">Patagonian toothfish</name>
    <name type="synonym">Dissostichus amissus</name>
    <dbReference type="NCBI Taxonomy" id="100907"/>
    <lineage>
        <taxon>Eukaryota</taxon>
        <taxon>Metazoa</taxon>
        <taxon>Chordata</taxon>
        <taxon>Craniata</taxon>
        <taxon>Vertebrata</taxon>
        <taxon>Euteleostomi</taxon>
        <taxon>Actinopterygii</taxon>
        <taxon>Neopterygii</taxon>
        <taxon>Teleostei</taxon>
        <taxon>Neoteleostei</taxon>
        <taxon>Acanthomorphata</taxon>
        <taxon>Eupercaria</taxon>
        <taxon>Perciformes</taxon>
        <taxon>Notothenioidei</taxon>
        <taxon>Nototheniidae</taxon>
        <taxon>Dissostichus</taxon>
    </lineage>
</organism>
<dbReference type="GO" id="GO:0006623">
    <property type="term" value="P:protein targeting to vacuole"/>
    <property type="evidence" value="ECO:0007669"/>
    <property type="project" value="TreeGrafter"/>
</dbReference>
<feature type="compositionally biased region" description="Basic and acidic residues" evidence="1">
    <location>
        <begin position="52"/>
        <end position="67"/>
    </location>
</feature>
<keyword evidence="5" id="KW-1185">Reference proteome</keyword>
<feature type="domain" description="Vacuolar protein sorting-associated protein 13 VPS13 adaptor binding" evidence="3">
    <location>
        <begin position="1005"/>
        <end position="1510"/>
    </location>
</feature>
<accession>A0AAD9B1J9</accession>
<feature type="non-terminal residue" evidence="4">
    <location>
        <position position="1"/>
    </location>
</feature>
<dbReference type="Proteomes" id="UP001228049">
    <property type="component" value="Unassembled WGS sequence"/>
</dbReference>
<dbReference type="Pfam" id="PF25033">
    <property type="entry name" value="VPS13_M"/>
    <property type="match status" value="1"/>
</dbReference>
<feature type="region of interest" description="Disordered" evidence="1">
    <location>
        <begin position="378"/>
        <end position="413"/>
    </location>
</feature>
<dbReference type="InterPro" id="IPR026847">
    <property type="entry name" value="VPS13"/>
</dbReference>
<feature type="region of interest" description="Disordered" evidence="1">
    <location>
        <begin position="1510"/>
        <end position="1529"/>
    </location>
</feature>
<feature type="region of interest" description="Disordered" evidence="1">
    <location>
        <begin position="48"/>
        <end position="73"/>
    </location>
</feature>
<dbReference type="InterPro" id="IPR056747">
    <property type="entry name" value="VPS13-like_M"/>
</dbReference>
<evidence type="ECO:0000259" key="2">
    <source>
        <dbReference type="Pfam" id="PF25033"/>
    </source>
</evidence>
<dbReference type="PANTHER" id="PTHR16166:SF125">
    <property type="entry name" value="INTERMEMBRANE LIPID TRANSFER PROTEIN VPS13C"/>
    <property type="match status" value="1"/>
</dbReference>
<feature type="compositionally biased region" description="Polar residues" evidence="1">
    <location>
        <begin position="2170"/>
        <end position="2186"/>
    </location>
</feature>
<dbReference type="InterPro" id="IPR009543">
    <property type="entry name" value="VPS13_VAB"/>
</dbReference>
<evidence type="ECO:0000259" key="3">
    <source>
        <dbReference type="Pfam" id="PF25036"/>
    </source>
</evidence>
<feature type="domain" description="VPS13-like middle region" evidence="2">
    <location>
        <begin position="97"/>
        <end position="890"/>
    </location>
</feature>
<feature type="compositionally biased region" description="Low complexity" evidence="1">
    <location>
        <begin position="398"/>
        <end position="409"/>
    </location>
</feature>
<gene>
    <name evidence="4" type="ORF">KUDE01_006633</name>
</gene>
<dbReference type="Pfam" id="PF25036">
    <property type="entry name" value="VPS13_VAB"/>
    <property type="match status" value="1"/>
</dbReference>
<feature type="region of interest" description="Disordered" evidence="1">
    <location>
        <begin position="1837"/>
        <end position="1862"/>
    </location>
</feature>
<proteinExistence type="predicted"/>
<name>A0AAD9B1J9_DISEL</name>
<reference evidence="4" key="1">
    <citation type="submission" date="2023-04" db="EMBL/GenBank/DDBJ databases">
        <title>Chromosome-level genome of Chaenocephalus aceratus.</title>
        <authorList>
            <person name="Park H."/>
        </authorList>
    </citation>
    <scope>NUCLEOTIDE SEQUENCE</scope>
    <source>
        <strain evidence="4">DE</strain>
        <tissue evidence="4">Muscle</tissue>
    </source>
</reference>
<dbReference type="GO" id="GO:0045053">
    <property type="term" value="P:protein retention in Golgi apparatus"/>
    <property type="evidence" value="ECO:0007669"/>
    <property type="project" value="TreeGrafter"/>
</dbReference>